<evidence type="ECO:0000313" key="2">
    <source>
        <dbReference type="Proteomes" id="UP000887566"/>
    </source>
</evidence>
<protein>
    <submittedName>
        <fullName evidence="3">Uncharacterized protein</fullName>
    </submittedName>
</protein>
<name>A0A914UP54_9BILA</name>
<feature type="region of interest" description="Disordered" evidence="1">
    <location>
        <begin position="148"/>
        <end position="209"/>
    </location>
</feature>
<dbReference type="WBParaSite" id="PSAMB.scaffold1129size35608.g11179.t1">
    <property type="protein sequence ID" value="PSAMB.scaffold1129size35608.g11179.t1"/>
    <property type="gene ID" value="PSAMB.scaffold1129size35608.g11179"/>
</dbReference>
<evidence type="ECO:0000256" key="1">
    <source>
        <dbReference type="SAM" id="MobiDB-lite"/>
    </source>
</evidence>
<dbReference type="AlphaFoldDB" id="A0A914UP54"/>
<reference evidence="3" key="1">
    <citation type="submission" date="2022-11" db="UniProtKB">
        <authorList>
            <consortium name="WormBaseParasite"/>
        </authorList>
    </citation>
    <scope>IDENTIFICATION</scope>
</reference>
<dbReference type="Proteomes" id="UP000887566">
    <property type="component" value="Unplaced"/>
</dbReference>
<sequence length="209" mass="23723">MALICHGYLLQDQDRRKETVKNETEAKRRLYGLNGERGGEETARLSMYQTVSFLEETAAGWIIVSCVVQVRTRSTAPTGNRTRFEMGRHSVRRLLAACTVRALQCGRRTTAERGRAKSCIFKSTHIHFVHVANIQLGARERRAREKMKDEVVGDGQGTPIAPPDADGHRHRARRQRTSESSVAGRQRVRQPIARFITQLPPGRCSRYDR</sequence>
<accession>A0A914UP54</accession>
<proteinExistence type="predicted"/>
<evidence type="ECO:0000313" key="3">
    <source>
        <dbReference type="WBParaSite" id="PSAMB.scaffold1129size35608.g11179.t1"/>
    </source>
</evidence>
<organism evidence="2 3">
    <name type="scientific">Plectus sambesii</name>
    <dbReference type="NCBI Taxonomy" id="2011161"/>
    <lineage>
        <taxon>Eukaryota</taxon>
        <taxon>Metazoa</taxon>
        <taxon>Ecdysozoa</taxon>
        <taxon>Nematoda</taxon>
        <taxon>Chromadorea</taxon>
        <taxon>Plectida</taxon>
        <taxon>Plectina</taxon>
        <taxon>Plectoidea</taxon>
        <taxon>Plectidae</taxon>
        <taxon>Plectus</taxon>
    </lineage>
</organism>
<keyword evidence="2" id="KW-1185">Reference proteome</keyword>